<evidence type="ECO:0000256" key="7">
    <source>
        <dbReference type="SAM" id="MobiDB-lite"/>
    </source>
</evidence>
<evidence type="ECO:0000259" key="8">
    <source>
        <dbReference type="PROSITE" id="PS51148"/>
    </source>
</evidence>
<organism evidence="9 10">
    <name type="scientific">Caenorhabditis auriculariae</name>
    <dbReference type="NCBI Taxonomy" id="2777116"/>
    <lineage>
        <taxon>Eukaryota</taxon>
        <taxon>Metazoa</taxon>
        <taxon>Ecdysozoa</taxon>
        <taxon>Nematoda</taxon>
        <taxon>Chromadorea</taxon>
        <taxon>Rhabditida</taxon>
        <taxon>Rhabditina</taxon>
        <taxon>Rhabditomorpha</taxon>
        <taxon>Rhabditoidea</taxon>
        <taxon>Rhabditidae</taxon>
        <taxon>Peloderinae</taxon>
        <taxon>Caenorhabditis</taxon>
    </lineage>
</organism>
<dbReference type="OrthoDB" id="10000452at2759"/>
<reference evidence="9" key="1">
    <citation type="submission" date="2020-10" db="EMBL/GenBank/DDBJ databases">
        <authorList>
            <person name="Kikuchi T."/>
        </authorList>
    </citation>
    <scope>NUCLEOTIDE SEQUENCE</scope>
    <source>
        <strain evidence="9">NKZ352</strain>
    </source>
</reference>
<feature type="compositionally biased region" description="Basic residues" evidence="7">
    <location>
        <begin position="208"/>
        <end position="217"/>
    </location>
</feature>
<dbReference type="PROSITE" id="PS51148">
    <property type="entry name" value="AXH"/>
    <property type="match status" value="1"/>
</dbReference>
<comment type="caution">
    <text evidence="9">The sequence shown here is derived from an EMBL/GenBank/DDBJ whole genome shotgun (WGS) entry which is preliminary data.</text>
</comment>
<dbReference type="InterPro" id="IPR036096">
    <property type="entry name" value="Ataxin_AXH_dom_sf"/>
</dbReference>
<dbReference type="InterPro" id="IPR003652">
    <property type="entry name" value="Ataxin_AXH_dom"/>
</dbReference>
<evidence type="ECO:0000256" key="4">
    <source>
        <dbReference type="ARBA" id="ARBA00023125"/>
    </source>
</evidence>
<dbReference type="Pfam" id="PF08517">
    <property type="entry name" value="AXH"/>
    <property type="match status" value="1"/>
</dbReference>
<evidence type="ECO:0000313" key="10">
    <source>
        <dbReference type="Proteomes" id="UP000835052"/>
    </source>
</evidence>
<dbReference type="GO" id="GO:0003723">
    <property type="term" value="F:RNA binding"/>
    <property type="evidence" value="ECO:0007669"/>
    <property type="project" value="InterPro"/>
</dbReference>
<keyword evidence="2" id="KW-0678">Repressor</keyword>
<comment type="subcellular location">
    <subcellularLocation>
        <location evidence="1">Nucleus</location>
    </subcellularLocation>
</comment>
<dbReference type="InterPro" id="IPR043404">
    <property type="entry name" value="ATAXIN1-like"/>
</dbReference>
<dbReference type="Gene3D" id="2.170.16.10">
    <property type="entry name" value="Hedgehog/Intein (Hint) domain"/>
    <property type="match status" value="1"/>
</dbReference>
<keyword evidence="4" id="KW-0238">DNA-binding</keyword>
<dbReference type="PANTHER" id="PTHR13392:SF13">
    <property type="entry name" value="AXH DOMAIN-CONTAINING PROTEIN"/>
    <property type="match status" value="1"/>
</dbReference>
<keyword evidence="3" id="KW-0805">Transcription regulation</keyword>
<feature type="compositionally biased region" description="Basic and acidic residues" evidence="7">
    <location>
        <begin position="183"/>
        <end position="195"/>
    </location>
</feature>
<evidence type="ECO:0000313" key="9">
    <source>
        <dbReference type="EMBL" id="CAD6184107.1"/>
    </source>
</evidence>
<gene>
    <name evidence="9" type="ORF">CAUJ_LOCUS26</name>
</gene>
<evidence type="ECO:0000256" key="5">
    <source>
        <dbReference type="ARBA" id="ARBA00023163"/>
    </source>
</evidence>
<dbReference type="GO" id="GO:0006355">
    <property type="term" value="P:regulation of DNA-templated transcription"/>
    <property type="evidence" value="ECO:0007669"/>
    <property type="project" value="InterPro"/>
</dbReference>
<evidence type="ECO:0000256" key="3">
    <source>
        <dbReference type="ARBA" id="ARBA00023015"/>
    </source>
</evidence>
<evidence type="ECO:0000256" key="1">
    <source>
        <dbReference type="ARBA" id="ARBA00004123"/>
    </source>
</evidence>
<dbReference type="AlphaFoldDB" id="A0A8S1GLU8"/>
<dbReference type="GO" id="GO:0005634">
    <property type="term" value="C:nucleus"/>
    <property type="evidence" value="ECO:0007669"/>
    <property type="project" value="UniProtKB-SubCell"/>
</dbReference>
<sequence length="217" mass="24020">MSSASISEEISHTMDEETQRKSDYKFEMGKMSTATYIPTHFMKGTQVKTTDGLLKKVEEVCTDDFLKSASESSEVAVNASVIREVQKSPCNNSVIITFQVGVHLEVISLKAQCEHPFYVLGKGWCSCEPTKTAETYGLETMPLEVGDVCMVLTKKSATLEGTVSLALAQRQIELSSKMPSVGERCREESSNESRRSVPPRSSSFPRYSSRKRKSHSG</sequence>
<keyword evidence="5" id="KW-0804">Transcription</keyword>
<dbReference type="SMART" id="SM00536">
    <property type="entry name" value="AXH"/>
    <property type="match status" value="1"/>
</dbReference>
<evidence type="ECO:0000256" key="2">
    <source>
        <dbReference type="ARBA" id="ARBA00022491"/>
    </source>
</evidence>
<dbReference type="PANTHER" id="PTHR13392">
    <property type="entry name" value="ATAXIN 1"/>
    <property type="match status" value="1"/>
</dbReference>
<dbReference type="EMBL" id="CAJGYM010000001">
    <property type="protein sequence ID" value="CAD6184107.1"/>
    <property type="molecule type" value="Genomic_DNA"/>
</dbReference>
<feature type="region of interest" description="Disordered" evidence="7">
    <location>
        <begin position="1"/>
        <end position="23"/>
    </location>
</feature>
<name>A0A8S1GLU8_9PELO</name>
<accession>A0A8S1GLU8</accession>
<feature type="domain" description="AXH" evidence="8">
    <location>
        <begin position="29"/>
        <end position="160"/>
    </location>
</feature>
<feature type="compositionally biased region" description="Low complexity" evidence="7">
    <location>
        <begin position="196"/>
        <end position="207"/>
    </location>
</feature>
<proteinExistence type="predicted"/>
<dbReference type="SUPFAM" id="SSF102031">
    <property type="entry name" value="AXH domain"/>
    <property type="match status" value="1"/>
</dbReference>
<keyword evidence="10" id="KW-1185">Reference proteome</keyword>
<feature type="region of interest" description="Disordered" evidence="7">
    <location>
        <begin position="177"/>
        <end position="217"/>
    </location>
</feature>
<evidence type="ECO:0000256" key="6">
    <source>
        <dbReference type="ARBA" id="ARBA00023242"/>
    </source>
</evidence>
<dbReference type="Proteomes" id="UP000835052">
    <property type="component" value="Unassembled WGS sequence"/>
</dbReference>
<protein>
    <recommendedName>
        <fullName evidence="8">AXH domain-containing protein</fullName>
    </recommendedName>
</protein>
<keyword evidence="6" id="KW-0539">Nucleus</keyword>
<dbReference type="GO" id="GO:0003677">
    <property type="term" value="F:DNA binding"/>
    <property type="evidence" value="ECO:0007669"/>
    <property type="project" value="UniProtKB-KW"/>
</dbReference>
<feature type="compositionally biased region" description="Basic and acidic residues" evidence="7">
    <location>
        <begin position="9"/>
        <end position="23"/>
    </location>
</feature>